<feature type="region of interest" description="Disordered" evidence="1">
    <location>
        <begin position="278"/>
        <end position="297"/>
    </location>
</feature>
<sequence>MSNTKKRKSDVNIDTCGTSSSDPKKDRPWFHDDPFNIQPSNDAKSSRRKSFLGNMLHKLKPSKDSHKSMSKLESLNHSDAHSSINSESSITSTESSKIPNIEKNAGLRTFVNRDSFTPVPPIDDKNEDALSTSSKMSVETADSFNLNDAMCHNATTSVFCTPSRTLNRNSNSRISTRSVPDHHVFQDSDESSANMFNSLCNSVRRAPSTKSEGGGVNSMFGSQAMRRSGRLQFNRRHMNASNMEDVPEEEPLASVTPAQTLCNEDGDEEVFVNGKEFFADNTTESNDTNQRTSIDSSRLSIASEHRKTPGSVGRNNSILRKILPSKWNQKERRTSELGDEAVREANDRRLSIISFGAEENNGIDMTNNSEKNCENEKENNIFFKFNTTSFIGF</sequence>
<dbReference type="EMBL" id="CANHGI010000003">
    <property type="protein sequence ID" value="CAI5445791.1"/>
    <property type="molecule type" value="Genomic_DNA"/>
</dbReference>
<protein>
    <submittedName>
        <fullName evidence="2">Uncharacterized protein</fullName>
    </submittedName>
</protein>
<dbReference type="Proteomes" id="UP001152747">
    <property type="component" value="Unassembled WGS sequence"/>
</dbReference>
<evidence type="ECO:0000256" key="1">
    <source>
        <dbReference type="SAM" id="MobiDB-lite"/>
    </source>
</evidence>
<gene>
    <name evidence="2" type="ORF">CAMP_LOCUS8428</name>
</gene>
<proteinExistence type="predicted"/>
<dbReference type="AlphaFoldDB" id="A0A9P1IKJ8"/>
<reference evidence="2" key="1">
    <citation type="submission" date="2022-11" db="EMBL/GenBank/DDBJ databases">
        <authorList>
            <person name="Kikuchi T."/>
        </authorList>
    </citation>
    <scope>NUCLEOTIDE SEQUENCE</scope>
    <source>
        <strain evidence="2">PS1010</strain>
    </source>
</reference>
<evidence type="ECO:0000313" key="2">
    <source>
        <dbReference type="EMBL" id="CAI5445791.1"/>
    </source>
</evidence>
<feature type="compositionally biased region" description="Polar residues" evidence="1">
    <location>
        <begin position="280"/>
        <end position="297"/>
    </location>
</feature>
<comment type="caution">
    <text evidence="2">The sequence shown here is derived from an EMBL/GenBank/DDBJ whole genome shotgun (WGS) entry which is preliminary data.</text>
</comment>
<organism evidence="2 3">
    <name type="scientific">Caenorhabditis angaria</name>
    <dbReference type="NCBI Taxonomy" id="860376"/>
    <lineage>
        <taxon>Eukaryota</taxon>
        <taxon>Metazoa</taxon>
        <taxon>Ecdysozoa</taxon>
        <taxon>Nematoda</taxon>
        <taxon>Chromadorea</taxon>
        <taxon>Rhabditida</taxon>
        <taxon>Rhabditina</taxon>
        <taxon>Rhabditomorpha</taxon>
        <taxon>Rhabditoidea</taxon>
        <taxon>Rhabditidae</taxon>
        <taxon>Peloderinae</taxon>
        <taxon>Caenorhabditis</taxon>
    </lineage>
</organism>
<evidence type="ECO:0000313" key="3">
    <source>
        <dbReference type="Proteomes" id="UP001152747"/>
    </source>
</evidence>
<keyword evidence="3" id="KW-1185">Reference proteome</keyword>
<feature type="compositionally biased region" description="Basic and acidic residues" evidence="1">
    <location>
        <begin position="22"/>
        <end position="34"/>
    </location>
</feature>
<feature type="compositionally biased region" description="Low complexity" evidence="1">
    <location>
        <begin position="82"/>
        <end position="96"/>
    </location>
</feature>
<feature type="region of interest" description="Disordered" evidence="1">
    <location>
        <begin position="1"/>
        <end position="101"/>
    </location>
</feature>
<accession>A0A9P1IKJ8</accession>
<name>A0A9P1IKJ8_9PELO</name>